<evidence type="ECO:0000313" key="2">
    <source>
        <dbReference type="Proteomes" id="UP000011115"/>
    </source>
</evidence>
<dbReference type="AlphaFoldDB" id="M1A222"/>
<proteinExistence type="predicted"/>
<evidence type="ECO:0000313" key="1">
    <source>
        <dbReference type="EnsemblPlants" id="PGSC0003DMT400012938"/>
    </source>
</evidence>
<keyword evidence="2" id="KW-1185">Reference proteome</keyword>
<organism evidence="1 2">
    <name type="scientific">Solanum tuberosum</name>
    <name type="common">Potato</name>
    <dbReference type="NCBI Taxonomy" id="4113"/>
    <lineage>
        <taxon>Eukaryota</taxon>
        <taxon>Viridiplantae</taxon>
        <taxon>Streptophyta</taxon>
        <taxon>Embryophyta</taxon>
        <taxon>Tracheophyta</taxon>
        <taxon>Spermatophyta</taxon>
        <taxon>Magnoliopsida</taxon>
        <taxon>eudicotyledons</taxon>
        <taxon>Gunneridae</taxon>
        <taxon>Pentapetalae</taxon>
        <taxon>asterids</taxon>
        <taxon>lamiids</taxon>
        <taxon>Solanales</taxon>
        <taxon>Solanaceae</taxon>
        <taxon>Solanoideae</taxon>
        <taxon>Solaneae</taxon>
        <taxon>Solanum</taxon>
    </lineage>
</organism>
<dbReference type="EnsemblPlants" id="PGSC0003DMT400012938">
    <property type="protein sequence ID" value="PGSC0003DMT400012938"/>
    <property type="gene ID" value="PGSC0003DMG400005043"/>
</dbReference>
<dbReference type="Proteomes" id="UP000011115">
    <property type="component" value="Unassembled WGS sequence"/>
</dbReference>
<accession>M1A222</accession>
<dbReference type="PaxDb" id="4113-PGSC0003DMT400012938"/>
<protein>
    <submittedName>
        <fullName evidence="1">Uncharacterized protein</fullName>
    </submittedName>
</protein>
<dbReference type="InParanoid" id="M1A222"/>
<dbReference type="Gramene" id="PGSC0003DMT400012938">
    <property type="protein sequence ID" value="PGSC0003DMT400012938"/>
    <property type="gene ID" value="PGSC0003DMG400005043"/>
</dbReference>
<name>M1A222_SOLTU</name>
<reference evidence="2" key="1">
    <citation type="journal article" date="2011" name="Nature">
        <title>Genome sequence and analysis of the tuber crop potato.</title>
        <authorList>
            <consortium name="The Potato Genome Sequencing Consortium"/>
        </authorList>
    </citation>
    <scope>NUCLEOTIDE SEQUENCE [LARGE SCALE GENOMIC DNA]</scope>
    <source>
        <strain evidence="2">cv. DM1-3 516 R44</strain>
    </source>
</reference>
<sequence length="175" mass="19397">MMAVFGSTVHTQVSESYDSEDSAFHIHSTGPKRGLSSLVGIKTSTAAINNTQQSNGGIPGKATASALTNSFQSYQPRPIALVATRWRHVKHKGDWDESKPSTLLPFGFSGILDEISYKIQLFSSPGEDFQFGNLWRIPILPSFSLEFSSLNTKRTPIFSIYINPFYFTVRDGEKN</sequence>
<dbReference type="HOGENOM" id="CLU_1535171_0_0_1"/>
<reference evidence="1" key="2">
    <citation type="submission" date="2015-06" db="UniProtKB">
        <authorList>
            <consortium name="EnsemblPlants"/>
        </authorList>
    </citation>
    <scope>IDENTIFICATION</scope>
    <source>
        <strain evidence="1">DM1-3 516 R44</strain>
    </source>
</reference>